<evidence type="ECO:0000313" key="3">
    <source>
        <dbReference type="RefSeq" id="XP_022286950.1"/>
    </source>
</evidence>
<dbReference type="RefSeq" id="XP_022286950.1">
    <property type="nucleotide sequence ID" value="XM_022431242.1"/>
</dbReference>
<gene>
    <name evidence="3" type="primary">LOC111099783</name>
</gene>
<dbReference type="Proteomes" id="UP000694844">
    <property type="component" value="Chromosome 6"/>
</dbReference>
<keyword evidence="2" id="KW-1185">Reference proteome</keyword>
<feature type="compositionally biased region" description="Polar residues" evidence="1">
    <location>
        <begin position="163"/>
        <end position="174"/>
    </location>
</feature>
<evidence type="ECO:0000313" key="2">
    <source>
        <dbReference type="Proteomes" id="UP000694844"/>
    </source>
</evidence>
<reference evidence="3" key="1">
    <citation type="submission" date="2025-08" db="UniProtKB">
        <authorList>
            <consortium name="RefSeq"/>
        </authorList>
    </citation>
    <scope>IDENTIFICATION</scope>
    <source>
        <tissue evidence="3">Whole sample</tissue>
    </source>
</reference>
<protein>
    <submittedName>
        <fullName evidence="3">Uncharacterized protein LOC111099783</fullName>
    </submittedName>
</protein>
<dbReference type="OrthoDB" id="6043371at2759"/>
<dbReference type="AlphaFoldDB" id="A0A8B8A715"/>
<dbReference type="KEGG" id="cvn:111099783"/>
<feature type="region of interest" description="Disordered" evidence="1">
    <location>
        <begin position="146"/>
        <end position="186"/>
    </location>
</feature>
<evidence type="ECO:0000256" key="1">
    <source>
        <dbReference type="SAM" id="MobiDB-lite"/>
    </source>
</evidence>
<accession>A0A8B8A715</accession>
<feature type="compositionally biased region" description="Polar residues" evidence="1">
    <location>
        <begin position="1"/>
        <end position="13"/>
    </location>
</feature>
<dbReference type="GeneID" id="111099783"/>
<sequence length="266" mass="29847">MATGKTRQISVTRAQKLPPIREETFSSRGGSARISVKPQSKYEVLRTTSKSPKLRPTVHARPLPADRSKSPKEQVSPQYRSPRNPAPAYLAPMTPLDTTSTLVDGLVADYLHFARYGHIIPLYEGSSNLTCPCCTERNRENVRTLLGFPSNQSGKKARHSDDPSQSGEFTNSNHGGLHPESSVSGATFNRKLVDGERQRAMDRSWLNHQPLPYASNYLNPEFNRPAVVYNYNLNQKSPRDDFVRNEVNSASHQYELSMAKLEKFGF</sequence>
<organism evidence="2 3">
    <name type="scientific">Crassostrea virginica</name>
    <name type="common">Eastern oyster</name>
    <dbReference type="NCBI Taxonomy" id="6565"/>
    <lineage>
        <taxon>Eukaryota</taxon>
        <taxon>Metazoa</taxon>
        <taxon>Spiralia</taxon>
        <taxon>Lophotrochozoa</taxon>
        <taxon>Mollusca</taxon>
        <taxon>Bivalvia</taxon>
        <taxon>Autobranchia</taxon>
        <taxon>Pteriomorphia</taxon>
        <taxon>Ostreida</taxon>
        <taxon>Ostreoidea</taxon>
        <taxon>Ostreidae</taxon>
        <taxon>Crassostrea</taxon>
    </lineage>
</organism>
<name>A0A8B8A715_CRAVI</name>
<feature type="region of interest" description="Disordered" evidence="1">
    <location>
        <begin position="1"/>
        <end position="89"/>
    </location>
</feature>
<proteinExistence type="predicted"/>